<sequence>MTEKPGCGELQQLVQEEECEEPLCPGGEATPPSTPARSKHPNKNDTHSSHVSQQVLWESNTEISPIVSKGSSGQATSQGSMVSGRAVNLSNYGNQSRLSYMNEKERQRPTRPESSKLNRQHKEVPDVRRMEQALLQLLEDFHSGNLRAFGMSNLYFIVNYIILLAKHYSKLYNFNLGKDCSMEQMTEIREQQERLARLHFELGQRQDISGEQSGLRHSSANMRHLLHRLQQLSICIEKLHSK</sequence>
<reference evidence="2 3" key="1">
    <citation type="submission" date="2015-07" db="EMBL/GenBank/DDBJ databases">
        <title>The genome of Dufourea novaeangliae.</title>
        <authorList>
            <person name="Pan H."/>
            <person name="Kapheim K."/>
        </authorList>
    </citation>
    <scope>NUCLEOTIDE SEQUENCE [LARGE SCALE GENOMIC DNA]</scope>
    <source>
        <strain evidence="2">0120121106</strain>
        <tissue evidence="2">Whole body</tissue>
    </source>
</reference>
<organism evidence="2 3">
    <name type="scientific">Dufourea novaeangliae</name>
    <name type="common">Sweat bee</name>
    <dbReference type="NCBI Taxonomy" id="178035"/>
    <lineage>
        <taxon>Eukaryota</taxon>
        <taxon>Metazoa</taxon>
        <taxon>Ecdysozoa</taxon>
        <taxon>Arthropoda</taxon>
        <taxon>Hexapoda</taxon>
        <taxon>Insecta</taxon>
        <taxon>Pterygota</taxon>
        <taxon>Neoptera</taxon>
        <taxon>Endopterygota</taxon>
        <taxon>Hymenoptera</taxon>
        <taxon>Apocrita</taxon>
        <taxon>Aculeata</taxon>
        <taxon>Apoidea</taxon>
        <taxon>Anthophila</taxon>
        <taxon>Halictidae</taxon>
        <taxon>Rophitinae</taxon>
        <taxon>Dufourea</taxon>
    </lineage>
</organism>
<protein>
    <submittedName>
        <fullName evidence="2">Coiled-coil domain-containing protein 28B</fullName>
    </submittedName>
</protein>
<gene>
    <name evidence="2" type="ORF">WN55_02895</name>
</gene>
<dbReference type="EMBL" id="KQ434924">
    <property type="protein sequence ID" value="KZC11613.1"/>
    <property type="molecule type" value="Genomic_DNA"/>
</dbReference>
<dbReference type="Pfam" id="PF13270">
    <property type="entry name" value="CCDC28"/>
    <property type="match status" value="2"/>
</dbReference>
<evidence type="ECO:0000313" key="2">
    <source>
        <dbReference type="EMBL" id="KZC11613.1"/>
    </source>
</evidence>
<dbReference type="InterPro" id="IPR025271">
    <property type="entry name" value="CCDC28"/>
</dbReference>
<feature type="region of interest" description="Disordered" evidence="1">
    <location>
        <begin position="1"/>
        <end position="125"/>
    </location>
</feature>
<proteinExistence type="predicted"/>
<dbReference type="Proteomes" id="UP000076502">
    <property type="component" value="Unassembled WGS sequence"/>
</dbReference>
<keyword evidence="3" id="KW-1185">Reference proteome</keyword>
<evidence type="ECO:0000313" key="3">
    <source>
        <dbReference type="Proteomes" id="UP000076502"/>
    </source>
</evidence>
<feature type="compositionally biased region" description="Polar residues" evidence="1">
    <location>
        <begin position="88"/>
        <end position="99"/>
    </location>
</feature>
<name>A0A154PIF2_DUFNO</name>
<feature type="compositionally biased region" description="Polar residues" evidence="1">
    <location>
        <begin position="49"/>
        <end position="81"/>
    </location>
</feature>
<dbReference type="AlphaFoldDB" id="A0A154PIF2"/>
<accession>A0A154PIF2</accession>
<dbReference type="PANTHER" id="PTHR13400">
    <property type="entry name" value="CHEMOKINE C-C MOTIF RECEPTOR 1"/>
    <property type="match status" value="1"/>
</dbReference>
<evidence type="ECO:0000256" key="1">
    <source>
        <dbReference type="SAM" id="MobiDB-lite"/>
    </source>
</evidence>
<feature type="compositionally biased region" description="Basic and acidic residues" evidence="1">
    <location>
        <begin position="102"/>
        <end position="125"/>
    </location>
</feature>
<dbReference type="PANTHER" id="PTHR13400:SF4">
    <property type="entry name" value="COILED-COIL DOMAIN-CONTAINING PROTEIN 28A-LIKE PROTEIN"/>
    <property type="match status" value="1"/>
</dbReference>
<dbReference type="OrthoDB" id="9977011at2759"/>